<dbReference type="eggNOG" id="COG2203">
    <property type="taxonomic scope" value="Bacteria"/>
</dbReference>
<protein>
    <submittedName>
        <fullName evidence="3">Putative PAS/PAC sensor protein</fullName>
    </submittedName>
</protein>
<dbReference type="CDD" id="cd00130">
    <property type="entry name" value="PAS"/>
    <property type="match status" value="1"/>
</dbReference>
<evidence type="ECO:0000313" key="3">
    <source>
        <dbReference type="EMBL" id="ACV34044.1"/>
    </source>
</evidence>
<keyword evidence="1" id="KW-0732">Signal</keyword>
<reference evidence="3" key="1">
    <citation type="submission" date="2009-08" db="EMBL/GenBank/DDBJ databases">
        <authorList>
            <consortium name="US DOE Joint Genome Institute"/>
            <person name="Lucas S."/>
            <person name="Copeland A."/>
            <person name="Lapidus A."/>
            <person name="Glavina del Rio T."/>
            <person name="Dalin E."/>
            <person name="Tice H."/>
            <person name="Bruce D."/>
            <person name="Barry K."/>
            <person name="Pitluck S."/>
            <person name="Lowry S."/>
            <person name="Larimer F."/>
            <person name="Land M."/>
            <person name="Hauser L."/>
            <person name="Kyrpides N."/>
            <person name="Ivanova N."/>
            <person name="McMahon K.D."/>
            <person name="Hugenholtz P."/>
        </authorList>
    </citation>
    <scope>NUCLEOTIDE SEQUENCE</scope>
    <source>
        <strain evidence="3">UW-1</strain>
    </source>
</reference>
<evidence type="ECO:0000256" key="1">
    <source>
        <dbReference type="SAM" id="SignalP"/>
    </source>
</evidence>
<dbReference type="Gene3D" id="3.30.450.20">
    <property type="entry name" value="PAS domain"/>
    <property type="match status" value="1"/>
</dbReference>
<reference evidence="3" key="2">
    <citation type="submission" date="2009-09" db="EMBL/GenBank/DDBJ databases">
        <title>Complete sequence of chromosome of Candidatus Accumulibacter phosphatis clade IIA str. UW-1.</title>
        <authorList>
            <consortium name="US DOE Joint Genome Institute"/>
            <person name="Martin H.G."/>
            <person name="Ivanova N."/>
            <person name="Kunin V."/>
            <person name="Warnecke F."/>
            <person name="Barry K."/>
            <person name="He S."/>
            <person name="Salamov A."/>
            <person name="Szeto E."/>
            <person name="Dalin E."/>
            <person name="Pangilinan J.L."/>
            <person name="Lapidus A."/>
            <person name="Lowry S."/>
            <person name="Kyrpides N.C."/>
            <person name="McMahon K.D."/>
            <person name="Hugenholtz P."/>
        </authorList>
    </citation>
    <scope>NUCLEOTIDE SEQUENCE [LARGE SCALE GENOMIC DNA]</scope>
    <source>
        <strain evidence="3">UW-1</strain>
    </source>
</reference>
<dbReference type="KEGG" id="app:CAP2UW1_0698"/>
<sequence>MQRLFAHAIASLVSLALLQSQLVLMEEELRDANHLRRALFTGARDAILISDASTGHVLDANPQAEKLFGRQLQQLLGVLQSELHSTGDTLDVRELCKLLVNTGRSEAFLGEVINGDGKLIPVEVTGQVVELAQGRRIVQGIFRPLDPAAADA</sequence>
<dbReference type="NCBIfam" id="TIGR00229">
    <property type="entry name" value="sensory_box"/>
    <property type="match status" value="1"/>
</dbReference>
<dbReference type="HOGENOM" id="CLU_1718329_0_0_4"/>
<feature type="domain" description="PAS" evidence="2">
    <location>
        <begin position="31"/>
        <end position="77"/>
    </location>
</feature>
<dbReference type="OrthoDB" id="9809956at2"/>
<dbReference type="SUPFAM" id="SSF55785">
    <property type="entry name" value="PYP-like sensor domain (PAS domain)"/>
    <property type="match status" value="1"/>
</dbReference>
<dbReference type="GO" id="GO:0006355">
    <property type="term" value="P:regulation of DNA-templated transcription"/>
    <property type="evidence" value="ECO:0007669"/>
    <property type="project" value="InterPro"/>
</dbReference>
<dbReference type="AlphaFoldDB" id="C7RML7"/>
<dbReference type="InterPro" id="IPR013767">
    <property type="entry name" value="PAS_fold"/>
</dbReference>
<dbReference type="SMART" id="SM00091">
    <property type="entry name" value="PAS"/>
    <property type="match status" value="1"/>
</dbReference>
<dbReference type="PROSITE" id="PS50112">
    <property type="entry name" value="PAS"/>
    <property type="match status" value="1"/>
</dbReference>
<gene>
    <name evidence="3" type="ordered locus">CAP2UW1_0698</name>
</gene>
<dbReference type="Pfam" id="PF00989">
    <property type="entry name" value="PAS"/>
    <property type="match status" value="1"/>
</dbReference>
<dbReference type="STRING" id="522306.CAP2UW1_0698"/>
<proteinExistence type="predicted"/>
<feature type="chain" id="PRO_5002983885" evidence="1">
    <location>
        <begin position="26"/>
        <end position="152"/>
    </location>
</feature>
<dbReference type="InterPro" id="IPR000014">
    <property type="entry name" value="PAS"/>
</dbReference>
<evidence type="ECO:0000259" key="2">
    <source>
        <dbReference type="PROSITE" id="PS50112"/>
    </source>
</evidence>
<dbReference type="InterPro" id="IPR035965">
    <property type="entry name" value="PAS-like_dom_sf"/>
</dbReference>
<organism evidence="3">
    <name type="scientific">Accumulibacter regalis</name>
    <dbReference type="NCBI Taxonomy" id="522306"/>
    <lineage>
        <taxon>Bacteria</taxon>
        <taxon>Pseudomonadati</taxon>
        <taxon>Pseudomonadota</taxon>
        <taxon>Betaproteobacteria</taxon>
        <taxon>Candidatus Accumulibacter</taxon>
    </lineage>
</organism>
<accession>C7RML7</accession>
<dbReference type="EMBL" id="CP001715">
    <property type="protein sequence ID" value="ACV34044.1"/>
    <property type="molecule type" value="Genomic_DNA"/>
</dbReference>
<name>C7RML7_ACCRE</name>
<feature type="signal peptide" evidence="1">
    <location>
        <begin position="1"/>
        <end position="25"/>
    </location>
</feature>